<feature type="domain" description="ABC transporter" evidence="5">
    <location>
        <begin position="2"/>
        <end position="251"/>
    </location>
</feature>
<sequence length="281" mass="31609">MLSIQNLSLQIGGRAILKNLNFELSPGQKLALIGPNGAGKSSLFNVISGKIPFQSGRIYLNQIDISEQSAHQISRLGLSRSFQTSQLFPRLSVFDNLCCASMWRTRRTHATNPGKGYAFWRRLSGRKEVIENAEHILDLLKLHEKRQVYPVHLTYVEQRCLEIGMCIASDAQYILLDEPTAGMGQHETRLVVNLLNWLGPDKSLVVIEHDMQMVFNFADQIAVMDQGQIIAWDTPERVRKDPRVQSAFLSPDLFLKDTELSPISSHAKLSRNGAARLEGDE</sequence>
<dbReference type="SMART" id="SM00382">
    <property type="entry name" value="AAA"/>
    <property type="match status" value="1"/>
</dbReference>
<dbReference type="SUPFAM" id="SSF52540">
    <property type="entry name" value="P-loop containing nucleoside triphosphate hydrolases"/>
    <property type="match status" value="1"/>
</dbReference>
<keyword evidence="1" id="KW-0813">Transport</keyword>
<accession>A0A941IDN5</accession>
<dbReference type="InterPro" id="IPR003439">
    <property type="entry name" value="ABC_transporter-like_ATP-bd"/>
</dbReference>
<dbReference type="GO" id="GO:0016887">
    <property type="term" value="F:ATP hydrolysis activity"/>
    <property type="evidence" value="ECO:0007669"/>
    <property type="project" value="InterPro"/>
</dbReference>
<proteinExistence type="predicted"/>
<dbReference type="InterPro" id="IPR027417">
    <property type="entry name" value="P-loop_NTPase"/>
</dbReference>
<evidence type="ECO:0000256" key="4">
    <source>
        <dbReference type="ARBA" id="ARBA00022840"/>
    </source>
</evidence>
<dbReference type="InterPro" id="IPR051120">
    <property type="entry name" value="ABC_AA/LPS_Transport"/>
</dbReference>
<keyword evidence="3" id="KW-0547">Nucleotide-binding</keyword>
<evidence type="ECO:0000259" key="5">
    <source>
        <dbReference type="PROSITE" id="PS50893"/>
    </source>
</evidence>
<protein>
    <submittedName>
        <fullName evidence="6">ABC transporter ATP-binding protein</fullName>
    </submittedName>
</protein>
<dbReference type="EMBL" id="JAGSPJ010000001">
    <property type="protein sequence ID" value="MBR7798572.1"/>
    <property type="molecule type" value="Genomic_DNA"/>
</dbReference>
<evidence type="ECO:0000313" key="7">
    <source>
        <dbReference type="Proteomes" id="UP000678545"/>
    </source>
</evidence>
<keyword evidence="2" id="KW-1003">Cell membrane</keyword>
<keyword evidence="4 6" id="KW-0067">ATP-binding</keyword>
<evidence type="ECO:0000313" key="6">
    <source>
        <dbReference type="EMBL" id="MBR7798572.1"/>
    </source>
</evidence>
<reference evidence="6" key="1">
    <citation type="submission" date="2021-04" db="EMBL/GenBank/DDBJ databases">
        <title>novel species isolated from subtropical streams in China.</title>
        <authorList>
            <person name="Lu H."/>
        </authorList>
    </citation>
    <scope>NUCLEOTIDE SEQUENCE</scope>
    <source>
        <strain evidence="6">FT137W</strain>
    </source>
</reference>
<dbReference type="GO" id="GO:0005524">
    <property type="term" value="F:ATP binding"/>
    <property type="evidence" value="ECO:0007669"/>
    <property type="project" value="UniProtKB-KW"/>
</dbReference>
<dbReference type="PROSITE" id="PS50893">
    <property type="entry name" value="ABC_TRANSPORTER_2"/>
    <property type="match status" value="1"/>
</dbReference>
<organism evidence="6 7">
    <name type="scientific">Undibacterium fentianense</name>
    <dbReference type="NCBI Taxonomy" id="2828728"/>
    <lineage>
        <taxon>Bacteria</taxon>
        <taxon>Pseudomonadati</taxon>
        <taxon>Pseudomonadota</taxon>
        <taxon>Betaproteobacteria</taxon>
        <taxon>Burkholderiales</taxon>
        <taxon>Oxalobacteraceae</taxon>
        <taxon>Undibacterium</taxon>
    </lineage>
</organism>
<dbReference type="InterPro" id="IPR003593">
    <property type="entry name" value="AAA+_ATPase"/>
</dbReference>
<gene>
    <name evidence="6" type="ORF">KDM90_00925</name>
</gene>
<dbReference type="CDD" id="cd03219">
    <property type="entry name" value="ABC_Mj1267_LivG_branched"/>
    <property type="match status" value="1"/>
</dbReference>
<name>A0A941IDN5_9BURK</name>
<dbReference type="Proteomes" id="UP000678545">
    <property type="component" value="Unassembled WGS sequence"/>
</dbReference>
<keyword evidence="7" id="KW-1185">Reference proteome</keyword>
<dbReference type="Pfam" id="PF00005">
    <property type="entry name" value="ABC_tran"/>
    <property type="match status" value="1"/>
</dbReference>
<evidence type="ECO:0000256" key="3">
    <source>
        <dbReference type="ARBA" id="ARBA00022741"/>
    </source>
</evidence>
<dbReference type="AlphaFoldDB" id="A0A941IDN5"/>
<dbReference type="PANTHER" id="PTHR45772">
    <property type="entry name" value="CONSERVED COMPONENT OF ABC TRANSPORTER FOR NATURAL AMINO ACIDS-RELATED"/>
    <property type="match status" value="1"/>
</dbReference>
<dbReference type="RefSeq" id="WP_212673739.1">
    <property type="nucleotide sequence ID" value="NZ_JAGSPJ010000001.1"/>
</dbReference>
<comment type="caution">
    <text evidence="6">The sequence shown here is derived from an EMBL/GenBank/DDBJ whole genome shotgun (WGS) entry which is preliminary data.</text>
</comment>
<evidence type="ECO:0000256" key="1">
    <source>
        <dbReference type="ARBA" id="ARBA00022448"/>
    </source>
</evidence>
<dbReference type="GO" id="GO:0005886">
    <property type="term" value="C:plasma membrane"/>
    <property type="evidence" value="ECO:0007669"/>
    <property type="project" value="TreeGrafter"/>
</dbReference>
<dbReference type="Gene3D" id="3.40.50.300">
    <property type="entry name" value="P-loop containing nucleotide triphosphate hydrolases"/>
    <property type="match status" value="1"/>
</dbReference>
<evidence type="ECO:0000256" key="2">
    <source>
        <dbReference type="ARBA" id="ARBA00022475"/>
    </source>
</evidence>
<keyword evidence="2" id="KW-0472">Membrane</keyword>